<dbReference type="AlphaFoldDB" id="A0A7X1TMX9"/>
<name>A0A7X1TMX9_9MICC</name>
<dbReference type="OrthoDB" id="5242431at2"/>
<protein>
    <recommendedName>
        <fullName evidence="4">Anti-sigma factor</fullName>
    </recommendedName>
</protein>
<reference evidence="3" key="1">
    <citation type="submission" date="2019-07" db="EMBL/GenBank/DDBJ databases">
        <title>Arthrobacter KR32 sp. nov., isolated from mountain cheese made of cows milk.</title>
        <authorList>
            <person name="Flegler A."/>
        </authorList>
    </citation>
    <scope>NUCLEOTIDE SEQUENCE [LARGE SCALE GENOMIC DNA]</scope>
    <source>
        <strain evidence="3">KR32</strain>
    </source>
</reference>
<proteinExistence type="predicted"/>
<evidence type="ECO:0008006" key="4">
    <source>
        <dbReference type="Google" id="ProtNLM"/>
    </source>
</evidence>
<dbReference type="RefSeq" id="WP_152812885.1">
    <property type="nucleotide sequence ID" value="NZ_VJXX01000001.1"/>
</dbReference>
<accession>A0A7X1TMX9</accession>
<comment type="caution">
    <text evidence="2">The sequence shown here is derived from an EMBL/GenBank/DDBJ whole genome shotgun (WGS) entry which is preliminary data.</text>
</comment>
<organism evidence="2 3">
    <name type="scientific">Arthrobacter bussei</name>
    <dbReference type="NCBI Taxonomy" id="2594179"/>
    <lineage>
        <taxon>Bacteria</taxon>
        <taxon>Bacillati</taxon>
        <taxon>Actinomycetota</taxon>
        <taxon>Actinomycetes</taxon>
        <taxon>Micrococcales</taxon>
        <taxon>Micrococcaceae</taxon>
        <taxon>Arthrobacter</taxon>
    </lineage>
</organism>
<dbReference type="Proteomes" id="UP000326464">
    <property type="component" value="Unassembled WGS sequence"/>
</dbReference>
<evidence type="ECO:0000256" key="1">
    <source>
        <dbReference type="SAM" id="MobiDB-lite"/>
    </source>
</evidence>
<evidence type="ECO:0000313" key="2">
    <source>
        <dbReference type="EMBL" id="MPY10179.1"/>
    </source>
</evidence>
<dbReference type="EMBL" id="VJXX01000001">
    <property type="protein sequence ID" value="MPY10179.1"/>
    <property type="molecule type" value="Genomic_DNA"/>
</dbReference>
<sequence>MSDQHARREALLAAALAGDLHGDEQRDFDLACAADPTLADELQELRDLTRRLDRADLTWEEPPLPPGLAERVSLATGASPAGPAEETAPSRSRRTGSRRLTSGTRPRRLQFSLAAAGLVVAGALGGQALTGALQAPPDGPPGTLGALEDVTFSEQPAGTTVDAALVAHTWGTETVLELDGLAVGEEFEVVLVGDDGEEYLSGTFLGADRTVTCRMNAAVLREDVSQLQIRDGGGAVVAVSDVVLL</sequence>
<gene>
    <name evidence="2" type="ORF">FNH21_05505</name>
</gene>
<keyword evidence="3" id="KW-1185">Reference proteome</keyword>
<feature type="region of interest" description="Disordered" evidence="1">
    <location>
        <begin position="75"/>
        <end position="104"/>
    </location>
</feature>
<evidence type="ECO:0000313" key="3">
    <source>
        <dbReference type="Proteomes" id="UP000326464"/>
    </source>
</evidence>